<keyword evidence="4" id="KW-1185">Reference proteome</keyword>
<feature type="domain" description="Copper amine oxidase-like N-terminal" evidence="2">
    <location>
        <begin position="30"/>
        <end position="132"/>
    </location>
</feature>
<dbReference type="Gene3D" id="3.30.457.10">
    <property type="entry name" value="Copper amine oxidase-like, N-terminal domain"/>
    <property type="match status" value="1"/>
</dbReference>
<evidence type="ECO:0000313" key="4">
    <source>
        <dbReference type="Proteomes" id="UP000479114"/>
    </source>
</evidence>
<gene>
    <name evidence="3" type="ORF">GZH47_15045</name>
</gene>
<organism evidence="3 4">
    <name type="scientific">Paenibacillus rhizovicinus</name>
    <dbReference type="NCBI Taxonomy" id="2704463"/>
    <lineage>
        <taxon>Bacteria</taxon>
        <taxon>Bacillati</taxon>
        <taxon>Bacillota</taxon>
        <taxon>Bacilli</taxon>
        <taxon>Bacillales</taxon>
        <taxon>Paenibacillaceae</taxon>
        <taxon>Paenibacillus</taxon>
    </lineage>
</organism>
<feature type="chain" id="PRO_5025541297" evidence="1">
    <location>
        <begin position="23"/>
        <end position="282"/>
    </location>
</feature>
<dbReference type="InterPro" id="IPR012854">
    <property type="entry name" value="Cu_amine_oxidase-like_N"/>
</dbReference>
<protein>
    <submittedName>
        <fullName evidence="3">Copper amine oxidase N-terminal domain-containing protein</fullName>
    </submittedName>
</protein>
<dbReference type="EMBL" id="CP048286">
    <property type="protein sequence ID" value="QHW31996.1"/>
    <property type="molecule type" value="Genomic_DNA"/>
</dbReference>
<dbReference type="AlphaFoldDB" id="A0A6C0P188"/>
<evidence type="ECO:0000259" key="2">
    <source>
        <dbReference type="Pfam" id="PF07833"/>
    </source>
</evidence>
<dbReference type="SUPFAM" id="SSF55383">
    <property type="entry name" value="Copper amine oxidase, domain N"/>
    <property type="match status" value="2"/>
</dbReference>
<dbReference type="InterPro" id="IPR036582">
    <property type="entry name" value="Mao_N_sf"/>
</dbReference>
<dbReference type="Pfam" id="PF07833">
    <property type="entry name" value="Cu_amine_oxidN1"/>
    <property type="match status" value="1"/>
</dbReference>
<name>A0A6C0P188_9BACL</name>
<evidence type="ECO:0000256" key="1">
    <source>
        <dbReference type="SAM" id="SignalP"/>
    </source>
</evidence>
<dbReference type="RefSeq" id="WP_162640800.1">
    <property type="nucleotide sequence ID" value="NZ_CP048286.1"/>
</dbReference>
<proteinExistence type="predicted"/>
<feature type="signal peptide" evidence="1">
    <location>
        <begin position="1"/>
        <end position="22"/>
    </location>
</feature>
<sequence length="282" mass="30794">MKKVIPSFILACTVLASSTAYAATNNSIEINGTAVASDVKPEVKDNRTMVPLRVISENLGAKVAWTKTEVTLTKNNMKVILKPNSTTAVKNGTAVQLDVKPYVVDNRIIVPLRFIAETFGCTVNYSNSTVTVESAPLVINGVQVNALQQEYHMTMGGIVQQVNGNAYNEAIYTSFETNKGAKVDAPANYSWSPNYDIPGSYLKTAQYDFLDKNGKSVKSYEIYTLLQPTTDDAGKSVRTVLLYDVTGAQWYSFSDSARQAIDQLMVTADKNGFLKVISNTIV</sequence>
<accession>A0A6C0P188</accession>
<keyword evidence="1" id="KW-0732">Signal</keyword>
<evidence type="ECO:0000313" key="3">
    <source>
        <dbReference type="EMBL" id="QHW31996.1"/>
    </source>
</evidence>
<reference evidence="3 4" key="1">
    <citation type="submission" date="2020-02" db="EMBL/GenBank/DDBJ databases">
        <title>Paenibacillus sp. nov., isolated from rhizosphere soil of tomato.</title>
        <authorList>
            <person name="Weon H.-Y."/>
            <person name="Lee S.A."/>
        </authorList>
    </citation>
    <scope>NUCLEOTIDE SEQUENCE [LARGE SCALE GENOMIC DNA]</scope>
    <source>
        <strain evidence="3 4">14171R-81</strain>
    </source>
</reference>
<dbReference type="KEGG" id="prz:GZH47_15045"/>
<dbReference type="Proteomes" id="UP000479114">
    <property type="component" value="Chromosome"/>
</dbReference>